<reference evidence="2 3" key="1">
    <citation type="journal article" date="2018" name="MBio">
        <title>Comparative Genomics Reveals the Core Gene Toolbox for the Fungus-Insect Symbiosis.</title>
        <authorList>
            <person name="Wang Y."/>
            <person name="Stata M."/>
            <person name="Wang W."/>
            <person name="Stajich J.E."/>
            <person name="White M.M."/>
            <person name="Moncalvo J.M."/>
        </authorList>
    </citation>
    <scope>NUCLEOTIDE SEQUENCE [LARGE SCALE GENOMIC DNA]</scope>
    <source>
        <strain evidence="2 3">AUS-77-4</strain>
    </source>
</reference>
<dbReference type="AlphaFoldDB" id="A0A2T9Y3Z6"/>
<dbReference type="Proteomes" id="UP000245699">
    <property type="component" value="Unassembled WGS sequence"/>
</dbReference>
<sequence>MGGPGMLTHKKHLSFNKTEFNDYIIVPENDPFQYENAFLPERRNGRKIRRTLLERRNTSFLGRLTENKITERIKSLCFKKSLEDLNSSKTDLKNCFTDFNSTHFDIDKVHNGEQNNKKQFNCSKLEIDSKTCNYDEFKDSWFRDLGFEDCSSKDLDNRSTLNFPDFSKPFQSGIEYRKSYL</sequence>
<dbReference type="EMBL" id="MBFT01000946">
    <property type="protein sequence ID" value="PVU86255.1"/>
    <property type="molecule type" value="Genomic_DNA"/>
</dbReference>
<proteinExistence type="predicted"/>
<evidence type="ECO:0000313" key="1">
    <source>
        <dbReference type="EMBL" id="PVU86255.1"/>
    </source>
</evidence>
<organism evidence="2 3">
    <name type="scientific">Furculomyces boomerangus</name>
    <dbReference type="NCBI Taxonomy" id="61424"/>
    <lineage>
        <taxon>Eukaryota</taxon>
        <taxon>Fungi</taxon>
        <taxon>Fungi incertae sedis</taxon>
        <taxon>Zoopagomycota</taxon>
        <taxon>Kickxellomycotina</taxon>
        <taxon>Harpellomycetes</taxon>
        <taxon>Harpellales</taxon>
        <taxon>Harpellaceae</taxon>
        <taxon>Furculomyces</taxon>
    </lineage>
</organism>
<accession>A0A2T9Y3Z6</accession>
<evidence type="ECO:0000313" key="3">
    <source>
        <dbReference type="Proteomes" id="UP000245699"/>
    </source>
</evidence>
<gene>
    <name evidence="2" type="ORF">BB559_006249</name>
    <name evidence="1" type="ORF">BB559_006585</name>
</gene>
<dbReference type="EMBL" id="MBFT01000804">
    <property type="protein sequence ID" value="PVU87051.1"/>
    <property type="molecule type" value="Genomic_DNA"/>
</dbReference>
<protein>
    <submittedName>
        <fullName evidence="2">Uncharacterized protein</fullName>
    </submittedName>
</protein>
<comment type="caution">
    <text evidence="2">The sequence shown here is derived from an EMBL/GenBank/DDBJ whole genome shotgun (WGS) entry which is preliminary data.</text>
</comment>
<keyword evidence="3" id="KW-1185">Reference proteome</keyword>
<name>A0A2T9Y3Z6_9FUNG</name>
<evidence type="ECO:0000313" key="2">
    <source>
        <dbReference type="EMBL" id="PVU87051.1"/>
    </source>
</evidence>